<evidence type="ECO:0000313" key="1">
    <source>
        <dbReference type="EMBL" id="MCY9594922.1"/>
    </source>
</evidence>
<dbReference type="EMBL" id="JAMDMJ010000003">
    <property type="protein sequence ID" value="MCY9594922.1"/>
    <property type="molecule type" value="Genomic_DNA"/>
</dbReference>
<dbReference type="GO" id="GO:0032259">
    <property type="term" value="P:methylation"/>
    <property type="evidence" value="ECO:0007669"/>
    <property type="project" value="UniProtKB-KW"/>
</dbReference>
<evidence type="ECO:0000313" key="4">
    <source>
        <dbReference type="Proteomes" id="UP001527202"/>
    </source>
</evidence>
<reference evidence="1 4" key="2">
    <citation type="submission" date="2022-05" db="EMBL/GenBank/DDBJ databases">
        <title>Genome Sequencing of Bee-Associated Microbes.</title>
        <authorList>
            <person name="Dunlap C."/>
        </authorList>
    </citation>
    <scope>NUCLEOTIDE SEQUENCE [LARGE SCALE GENOMIC DNA]</scope>
    <source>
        <strain evidence="1 4">NRRL B-23120</strain>
    </source>
</reference>
<evidence type="ECO:0000313" key="2">
    <source>
        <dbReference type="EMBL" id="QAV20393.1"/>
    </source>
</evidence>
<dbReference type="Proteomes" id="UP001527202">
    <property type="component" value="Unassembled WGS sequence"/>
</dbReference>
<dbReference type="PANTHER" id="PTHR38451">
    <property type="entry name" value="TRNA (ADENINE(22)-N(1))-METHYLTRANSFERASE"/>
    <property type="match status" value="1"/>
</dbReference>
<organism evidence="2 3">
    <name type="scientific">Paenibacillus chitinolyticus</name>
    <dbReference type="NCBI Taxonomy" id="79263"/>
    <lineage>
        <taxon>Bacteria</taxon>
        <taxon>Bacillati</taxon>
        <taxon>Bacillota</taxon>
        <taxon>Bacilli</taxon>
        <taxon>Bacillales</taxon>
        <taxon>Paenibacillaceae</taxon>
        <taxon>Paenibacillus</taxon>
    </lineage>
</organism>
<name>A0A410X1A4_9BACL</name>
<dbReference type="PIRSF" id="PIRSF018637">
    <property type="entry name" value="TrmK"/>
    <property type="match status" value="1"/>
</dbReference>
<reference evidence="2 3" key="1">
    <citation type="submission" date="2018-01" db="EMBL/GenBank/DDBJ databases">
        <title>The whole genome sequencing and assembly of Paenibacillus chitinolyticus KCCM 41400 strain.</title>
        <authorList>
            <person name="Kim J.-Y."/>
            <person name="Park M.-K."/>
            <person name="Lee Y.-J."/>
            <person name="Yi H."/>
            <person name="Bahn Y.-S."/>
            <person name="Kim J.F."/>
            <person name="Lee D.-W."/>
        </authorList>
    </citation>
    <scope>NUCLEOTIDE SEQUENCE [LARGE SCALE GENOMIC DNA]</scope>
    <source>
        <strain evidence="2 3">KCCM 41400</strain>
    </source>
</reference>
<dbReference type="Pfam" id="PF04816">
    <property type="entry name" value="TrmK"/>
    <property type="match status" value="1"/>
</dbReference>
<gene>
    <name evidence="1" type="ORF">M5X16_03915</name>
    <name evidence="2" type="ORF">PC41400_23065</name>
</gene>
<dbReference type="KEGG" id="pchi:PC41400_23065"/>
<evidence type="ECO:0000313" key="3">
    <source>
        <dbReference type="Proteomes" id="UP000288943"/>
    </source>
</evidence>
<keyword evidence="4" id="KW-1185">Reference proteome</keyword>
<dbReference type="Gene3D" id="3.40.50.150">
    <property type="entry name" value="Vaccinia Virus protein VP39"/>
    <property type="match status" value="1"/>
</dbReference>
<accession>A0A410X1A4</accession>
<dbReference type="OrthoDB" id="5881184at2"/>
<dbReference type="Proteomes" id="UP000288943">
    <property type="component" value="Chromosome"/>
</dbReference>
<dbReference type="SUPFAM" id="SSF53335">
    <property type="entry name" value="S-adenosyl-L-methionine-dependent methyltransferases"/>
    <property type="match status" value="1"/>
</dbReference>
<dbReference type="RefSeq" id="WP_042230020.1">
    <property type="nucleotide sequence ID" value="NZ_CP026520.1"/>
</dbReference>
<proteinExistence type="predicted"/>
<dbReference type="GeneID" id="95377676"/>
<dbReference type="InterPro" id="IPR006901">
    <property type="entry name" value="TrmK"/>
</dbReference>
<keyword evidence="2" id="KW-0489">Methyltransferase</keyword>
<dbReference type="EMBL" id="CP026520">
    <property type="protein sequence ID" value="QAV20393.1"/>
    <property type="molecule type" value="Genomic_DNA"/>
</dbReference>
<dbReference type="GO" id="GO:0160105">
    <property type="term" value="F:tRNA (adenine(22)-N1)-methyltransferase activity"/>
    <property type="evidence" value="ECO:0007669"/>
    <property type="project" value="InterPro"/>
</dbReference>
<dbReference type="Gene3D" id="1.10.287.1890">
    <property type="match status" value="1"/>
</dbReference>
<dbReference type="AlphaFoldDB" id="A0A410X1A4"/>
<keyword evidence="2" id="KW-0808">Transferase</keyword>
<dbReference type="InterPro" id="IPR029063">
    <property type="entry name" value="SAM-dependent_MTases_sf"/>
</dbReference>
<protein>
    <submittedName>
        <fullName evidence="1">Class I SAM-dependent methyltransferase</fullName>
    </submittedName>
    <submittedName>
        <fullName evidence="2">tRNA (Adenine-N(1))-methyltransferase</fullName>
    </submittedName>
</protein>
<dbReference type="PANTHER" id="PTHR38451:SF1">
    <property type="entry name" value="TRNA (ADENINE(22)-N(1))-METHYLTRANSFERASE"/>
    <property type="match status" value="1"/>
</dbReference>
<sequence length="252" mass="27487">MVKLSQRLLEIAKKVPHGAKLADIGSDHALLPTFLVQQGTVPSAVAGEVNRGPAEAAQRQVRDANLSGQIEVRLGDGLSVLRAGEVDAVTIAGMGGALIASILNAGEDKLTGVSTLILQPNVGEDIVRKWLRSHGWHLAGETILEEDGKIYEILTAVRMKPEDEGDAGLYADRLLDGLRVTGETLLQMGPYLIQNPPPVWYAKWEYELDKLAMIRRQLDRSVSGNAEEKRSGLEAEISRIKEVLECLRKDKP</sequence>